<feature type="region of interest" description="Disordered" evidence="1">
    <location>
        <begin position="221"/>
        <end position="258"/>
    </location>
</feature>
<proteinExistence type="predicted"/>
<feature type="compositionally biased region" description="Polar residues" evidence="1">
    <location>
        <begin position="232"/>
        <end position="251"/>
    </location>
</feature>
<feature type="region of interest" description="Disordered" evidence="1">
    <location>
        <begin position="87"/>
        <end position="110"/>
    </location>
</feature>
<dbReference type="OrthoDB" id="1099063at2759"/>
<organism evidence="2 3">
    <name type="scientific">Pseudozyma hubeiensis (strain SY62)</name>
    <name type="common">Yeast</name>
    <dbReference type="NCBI Taxonomy" id="1305764"/>
    <lineage>
        <taxon>Eukaryota</taxon>
        <taxon>Fungi</taxon>
        <taxon>Dikarya</taxon>
        <taxon>Basidiomycota</taxon>
        <taxon>Ustilaginomycotina</taxon>
        <taxon>Ustilaginomycetes</taxon>
        <taxon>Ustilaginales</taxon>
        <taxon>Ustilaginaceae</taxon>
        <taxon>Pseudozyma</taxon>
    </lineage>
</organism>
<dbReference type="HOGENOM" id="CLU_044112_0_0_1"/>
<evidence type="ECO:0000313" key="2">
    <source>
        <dbReference type="EMBL" id="GAC99185.1"/>
    </source>
</evidence>
<keyword evidence="3" id="KW-1185">Reference proteome</keyword>
<dbReference type="RefSeq" id="XP_012192772.1">
    <property type="nucleotide sequence ID" value="XM_012337382.1"/>
</dbReference>
<name>R9PM33_PSEHS</name>
<dbReference type="AlphaFoldDB" id="R9PM33"/>
<sequence length="435" mass="47283">MKACRLLLQQPSRHSLKPFAQASRQLASNDIFSSNRYIDQARRAADDRRSSLDPAWLRRPSQNTTLGLANASHSFPVDQDKHMLLRSESSNDAQQSGRPPSHRRGITDHEYQTRVGKACRVIIDSLPDFMHKGVVDIQDLEADEASTSSSRTPSAWSARNLLPSLSPFLGQSLLRRSAWSDTGKDKSKDDTAATAKDGHDFDSLYHPSIAFEFRPPLPHLGIGKSDDVPTSGKPTASAGTFSDTSGSQDGSGRSLDVYGEHARGGPTICFNGRTLYVASSHLLRHALSALFHDTSIHLESARFEGRSKAGSSWPGISSYVRRSTQSDLNSDNVHADASWKDKLVVRLRFEGISRVTSHPHTYTAIFKYEFERSTGMIAKHLVDNIQPVPGSKVWAGLSHAWGAMSPAAAGGGTAACSASKAVSRGTPRVVDLPLS</sequence>
<evidence type="ECO:0000256" key="1">
    <source>
        <dbReference type="SAM" id="MobiDB-lite"/>
    </source>
</evidence>
<dbReference type="Proteomes" id="UP000014071">
    <property type="component" value="Unassembled WGS sequence"/>
</dbReference>
<accession>R9PM33</accession>
<gene>
    <name evidence="2" type="ORF">PHSY_006785</name>
</gene>
<reference evidence="3" key="1">
    <citation type="journal article" date="2013" name="Genome Announc.">
        <title>Draft genome sequence of the basidiomycetous yeast-like fungus Pseudozyma hubeiensis SY62, which produces an abundant amount of the biosurfactant mannosylerythritol lipids.</title>
        <authorList>
            <person name="Konishi M."/>
            <person name="Hatada Y."/>
            <person name="Horiuchi J."/>
        </authorList>
    </citation>
    <scope>NUCLEOTIDE SEQUENCE [LARGE SCALE GENOMIC DNA]</scope>
    <source>
        <strain evidence="3">SY62</strain>
    </source>
</reference>
<protein>
    <submittedName>
        <fullName evidence="2">Uncharacterized protein</fullName>
    </submittedName>
</protein>
<dbReference type="STRING" id="1305764.R9PM33"/>
<dbReference type="EMBL" id="DF238829">
    <property type="protein sequence ID" value="GAC99185.1"/>
    <property type="molecule type" value="Genomic_DNA"/>
</dbReference>
<dbReference type="eggNOG" id="ENOG502SNWB">
    <property type="taxonomic scope" value="Eukaryota"/>
</dbReference>
<evidence type="ECO:0000313" key="3">
    <source>
        <dbReference type="Proteomes" id="UP000014071"/>
    </source>
</evidence>
<dbReference type="GeneID" id="24112051"/>
<feature type="compositionally biased region" description="Polar residues" evidence="1">
    <location>
        <begin position="87"/>
        <end position="98"/>
    </location>
</feature>